<protein>
    <submittedName>
        <fullName evidence="2">Uncharacterized protein</fullName>
    </submittedName>
</protein>
<name>A0AA88LRB6_CHASR</name>
<dbReference type="Proteomes" id="UP001187415">
    <property type="component" value="Unassembled WGS sequence"/>
</dbReference>
<proteinExistence type="predicted"/>
<sequence length="99" mass="10588">MKGNPTSAVSALSLPEPGAPSVSLSHCCHSDARLSRRSNSFPEPVKEDFAAGFPLPARGGSGRDMRPWVKSEKEKETETESGRSAALPQLRVHNSGRSD</sequence>
<evidence type="ECO:0000313" key="2">
    <source>
        <dbReference type="EMBL" id="KAK2822120.1"/>
    </source>
</evidence>
<evidence type="ECO:0000313" key="3">
    <source>
        <dbReference type="Proteomes" id="UP001187415"/>
    </source>
</evidence>
<feature type="compositionally biased region" description="Polar residues" evidence="1">
    <location>
        <begin position="1"/>
        <end position="10"/>
    </location>
</feature>
<organism evidence="2 3">
    <name type="scientific">Channa striata</name>
    <name type="common">Snakehead murrel</name>
    <name type="synonym">Ophicephalus striatus</name>
    <dbReference type="NCBI Taxonomy" id="64152"/>
    <lineage>
        <taxon>Eukaryota</taxon>
        <taxon>Metazoa</taxon>
        <taxon>Chordata</taxon>
        <taxon>Craniata</taxon>
        <taxon>Vertebrata</taxon>
        <taxon>Euteleostomi</taxon>
        <taxon>Actinopterygii</taxon>
        <taxon>Neopterygii</taxon>
        <taxon>Teleostei</taxon>
        <taxon>Neoteleostei</taxon>
        <taxon>Acanthomorphata</taxon>
        <taxon>Anabantaria</taxon>
        <taxon>Anabantiformes</taxon>
        <taxon>Channoidei</taxon>
        <taxon>Channidae</taxon>
        <taxon>Channa</taxon>
    </lineage>
</organism>
<dbReference type="EMBL" id="JAUPFM010000018">
    <property type="protein sequence ID" value="KAK2822120.1"/>
    <property type="molecule type" value="Genomic_DNA"/>
</dbReference>
<comment type="caution">
    <text evidence="2">The sequence shown here is derived from an EMBL/GenBank/DDBJ whole genome shotgun (WGS) entry which is preliminary data.</text>
</comment>
<feature type="compositionally biased region" description="Basic and acidic residues" evidence="1">
    <location>
        <begin position="61"/>
        <end position="81"/>
    </location>
</feature>
<gene>
    <name evidence="2" type="ORF">Q5P01_022185</name>
</gene>
<keyword evidence="3" id="KW-1185">Reference proteome</keyword>
<feature type="region of interest" description="Disordered" evidence="1">
    <location>
        <begin position="1"/>
        <end position="99"/>
    </location>
</feature>
<evidence type="ECO:0000256" key="1">
    <source>
        <dbReference type="SAM" id="MobiDB-lite"/>
    </source>
</evidence>
<reference evidence="2" key="1">
    <citation type="submission" date="2023-07" db="EMBL/GenBank/DDBJ databases">
        <title>Chromosome-level Genome Assembly of Striped Snakehead (Channa striata).</title>
        <authorList>
            <person name="Liu H."/>
        </authorList>
    </citation>
    <scope>NUCLEOTIDE SEQUENCE</scope>
    <source>
        <strain evidence="2">Gz</strain>
        <tissue evidence="2">Muscle</tissue>
    </source>
</reference>
<accession>A0AA88LRB6</accession>
<dbReference type="AlphaFoldDB" id="A0AA88LRB6"/>